<proteinExistence type="predicted"/>
<dbReference type="EMBL" id="OD005145">
    <property type="protein sequence ID" value="CAD7411104.1"/>
    <property type="molecule type" value="Genomic_DNA"/>
</dbReference>
<name>A0A7R9DAD3_TIMPO</name>
<protein>
    <submittedName>
        <fullName evidence="2">Uncharacterized protein</fullName>
    </submittedName>
</protein>
<organism evidence="2">
    <name type="scientific">Timema poppense</name>
    <name type="common">Walking stick</name>
    <dbReference type="NCBI Taxonomy" id="170557"/>
    <lineage>
        <taxon>Eukaryota</taxon>
        <taxon>Metazoa</taxon>
        <taxon>Ecdysozoa</taxon>
        <taxon>Arthropoda</taxon>
        <taxon>Hexapoda</taxon>
        <taxon>Insecta</taxon>
        <taxon>Pterygota</taxon>
        <taxon>Neoptera</taxon>
        <taxon>Polyneoptera</taxon>
        <taxon>Phasmatodea</taxon>
        <taxon>Timematodea</taxon>
        <taxon>Timematoidea</taxon>
        <taxon>Timematidae</taxon>
        <taxon>Timema</taxon>
    </lineage>
</organism>
<feature type="compositionally biased region" description="Polar residues" evidence="1">
    <location>
        <begin position="1"/>
        <end position="13"/>
    </location>
</feature>
<evidence type="ECO:0000313" key="2">
    <source>
        <dbReference type="EMBL" id="CAD7411104.1"/>
    </source>
</evidence>
<feature type="compositionally biased region" description="Polar residues" evidence="1">
    <location>
        <begin position="45"/>
        <end position="59"/>
    </location>
</feature>
<reference evidence="2" key="1">
    <citation type="submission" date="2020-11" db="EMBL/GenBank/DDBJ databases">
        <authorList>
            <person name="Tran Van P."/>
        </authorList>
    </citation>
    <scope>NUCLEOTIDE SEQUENCE</scope>
</reference>
<evidence type="ECO:0000256" key="1">
    <source>
        <dbReference type="SAM" id="MobiDB-lite"/>
    </source>
</evidence>
<feature type="compositionally biased region" description="Basic and acidic residues" evidence="1">
    <location>
        <begin position="14"/>
        <end position="24"/>
    </location>
</feature>
<dbReference type="AlphaFoldDB" id="A0A7R9DAD3"/>
<sequence>MDMNHSGASTSGKSDTESPSDKLCTRRSSILKKRFSTCLEIGDGSDNTNKHVNNASTKSGEPHHQDNNESSVELEGTPTISVKEYMKKLNNELVSWSQLGAERRTNKKKAKLDLATSTLELNLANCHEFLTDDDKRSISMTVDCRDILKTYEDMKDMAAVNAHLKHKMKHRTKCLLDRVDAAIAVTKADICHKDDPD</sequence>
<feature type="region of interest" description="Disordered" evidence="1">
    <location>
        <begin position="1"/>
        <end position="25"/>
    </location>
</feature>
<gene>
    <name evidence="2" type="ORF">TPSB3V08_LOCUS7698</name>
</gene>
<feature type="region of interest" description="Disordered" evidence="1">
    <location>
        <begin position="40"/>
        <end position="75"/>
    </location>
</feature>
<accession>A0A7R9DAD3</accession>